<evidence type="ECO:0000313" key="1">
    <source>
        <dbReference type="EMBL" id="TWT29257.1"/>
    </source>
</evidence>
<dbReference type="AlphaFoldDB" id="A0A5C5UUA8"/>
<accession>A0A5C5UUA8</accession>
<evidence type="ECO:0000313" key="2">
    <source>
        <dbReference type="Proteomes" id="UP000317243"/>
    </source>
</evidence>
<protein>
    <submittedName>
        <fullName evidence="1">Uncharacterized protein</fullName>
    </submittedName>
</protein>
<gene>
    <name evidence="1" type="ORF">KOR42_55400</name>
</gene>
<organism evidence="1 2">
    <name type="scientific">Thalassoglobus neptunius</name>
    <dbReference type="NCBI Taxonomy" id="1938619"/>
    <lineage>
        <taxon>Bacteria</taxon>
        <taxon>Pseudomonadati</taxon>
        <taxon>Planctomycetota</taxon>
        <taxon>Planctomycetia</taxon>
        <taxon>Planctomycetales</taxon>
        <taxon>Planctomycetaceae</taxon>
        <taxon>Thalassoglobus</taxon>
    </lineage>
</organism>
<reference evidence="1 2" key="1">
    <citation type="submission" date="2019-02" db="EMBL/GenBank/DDBJ databases">
        <title>Deep-cultivation of Planctomycetes and their phenomic and genomic characterization uncovers novel biology.</title>
        <authorList>
            <person name="Wiegand S."/>
            <person name="Jogler M."/>
            <person name="Boedeker C."/>
            <person name="Pinto D."/>
            <person name="Vollmers J."/>
            <person name="Rivas-Marin E."/>
            <person name="Kohn T."/>
            <person name="Peeters S.H."/>
            <person name="Heuer A."/>
            <person name="Rast P."/>
            <person name="Oberbeckmann S."/>
            <person name="Bunk B."/>
            <person name="Jeske O."/>
            <person name="Meyerdierks A."/>
            <person name="Storesund J.E."/>
            <person name="Kallscheuer N."/>
            <person name="Luecker S."/>
            <person name="Lage O.M."/>
            <person name="Pohl T."/>
            <person name="Merkel B.J."/>
            <person name="Hornburger P."/>
            <person name="Mueller R.-W."/>
            <person name="Bruemmer F."/>
            <person name="Labrenz M."/>
            <person name="Spormann A.M."/>
            <person name="Op Den Camp H."/>
            <person name="Overmann J."/>
            <person name="Amann R."/>
            <person name="Jetten M.S.M."/>
            <person name="Mascher T."/>
            <person name="Medema M.H."/>
            <person name="Devos D.P."/>
            <person name="Kaster A.-K."/>
            <person name="Ovreas L."/>
            <person name="Rohde M."/>
            <person name="Galperin M.Y."/>
            <person name="Jogler C."/>
        </authorList>
    </citation>
    <scope>NUCLEOTIDE SEQUENCE [LARGE SCALE GENOMIC DNA]</scope>
    <source>
        <strain evidence="1 2">KOR42</strain>
    </source>
</reference>
<dbReference type="EMBL" id="SIHI01000129">
    <property type="protein sequence ID" value="TWT29257.1"/>
    <property type="molecule type" value="Genomic_DNA"/>
</dbReference>
<comment type="caution">
    <text evidence="1">The sequence shown here is derived from an EMBL/GenBank/DDBJ whole genome shotgun (WGS) entry which is preliminary data.</text>
</comment>
<keyword evidence="2" id="KW-1185">Reference proteome</keyword>
<name>A0A5C5UUA8_9PLAN</name>
<sequence length="45" mass="5054">MSPSLGRFTSRDPLLYIDGTHLYRAYFVPKGGDPTGKGWIKKVRA</sequence>
<dbReference type="Proteomes" id="UP000317243">
    <property type="component" value="Unassembled WGS sequence"/>
</dbReference>
<proteinExistence type="predicted"/>